<dbReference type="Proteomes" id="UP000664859">
    <property type="component" value="Unassembled WGS sequence"/>
</dbReference>
<keyword evidence="3" id="KW-1185">Reference proteome</keyword>
<dbReference type="OrthoDB" id="761598at2759"/>
<dbReference type="EMBL" id="JAFCMP010000046">
    <property type="protein sequence ID" value="KAG5189770.1"/>
    <property type="molecule type" value="Genomic_DNA"/>
</dbReference>
<feature type="transmembrane region" description="Helical" evidence="1">
    <location>
        <begin position="6"/>
        <end position="25"/>
    </location>
</feature>
<reference evidence="2" key="1">
    <citation type="submission" date="2021-02" db="EMBL/GenBank/DDBJ databases">
        <title>First Annotated Genome of the Yellow-green Alga Tribonema minus.</title>
        <authorList>
            <person name="Mahan K.M."/>
        </authorList>
    </citation>
    <scope>NUCLEOTIDE SEQUENCE</scope>
    <source>
        <strain evidence="2">UTEX B ZZ1240</strain>
    </source>
</reference>
<keyword evidence="1" id="KW-1133">Transmembrane helix</keyword>
<feature type="transmembrane region" description="Helical" evidence="1">
    <location>
        <begin position="106"/>
        <end position="128"/>
    </location>
</feature>
<sequence length="228" mass="25303">MTVHQIAIPIVCFAFIVAYHGYEFVRVGETRKLFAQVRKGWVDNCVLTGQQAVNTTRDYIRVASALGGSSIIIAIFVAGVASGHFADCANSGTGCTQAEVLVLVKLGTLVGLMCTIFFLFTQCARFAIHFSFMINTREMNSVPLPPSLMTRVFDHAHWYYSVGIRAFFVTIPVVSWLFTSWCLLGVTPVYLLVVHGIESSAFMSEPLLELKAKQQEQQPEQPQQQDVT</sequence>
<keyword evidence="1" id="KW-0472">Membrane</keyword>
<organism evidence="2 3">
    <name type="scientific">Tribonema minus</name>
    <dbReference type="NCBI Taxonomy" id="303371"/>
    <lineage>
        <taxon>Eukaryota</taxon>
        <taxon>Sar</taxon>
        <taxon>Stramenopiles</taxon>
        <taxon>Ochrophyta</taxon>
        <taxon>PX clade</taxon>
        <taxon>Xanthophyceae</taxon>
        <taxon>Tribonematales</taxon>
        <taxon>Tribonemataceae</taxon>
        <taxon>Tribonema</taxon>
    </lineage>
</organism>
<evidence type="ECO:0000256" key="1">
    <source>
        <dbReference type="SAM" id="Phobius"/>
    </source>
</evidence>
<dbReference type="InterPro" id="IPR006747">
    <property type="entry name" value="DUF599"/>
</dbReference>
<gene>
    <name evidence="2" type="ORF">JKP88DRAFT_197511</name>
</gene>
<feature type="transmembrane region" description="Helical" evidence="1">
    <location>
        <begin position="65"/>
        <end position="86"/>
    </location>
</feature>
<dbReference type="AlphaFoldDB" id="A0A835ZEB1"/>
<evidence type="ECO:0000313" key="3">
    <source>
        <dbReference type="Proteomes" id="UP000664859"/>
    </source>
</evidence>
<name>A0A835ZEB1_9STRA</name>
<dbReference type="Pfam" id="PF04654">
    <property type="entry name" value="DUF599"/>
    <property type="match status" value="1"/>
</dbReference>
<protein>
    <submittedName>
        <fullName evidence="2">Uncharacterized protein</fullName>
    </submittedName>
</protein>
<accession>A0A835ZEB1</accession>
<evidence type="ECO:0000313" key="2">
    <source>
        <dbReference type="EMBL" id="KAG5189770.1"/>
    </source>
</evidence>
<comment type="caution">
    <text evidence="2">The sequence shown here is derived from an EMBL/GenBank/DDBJ whole genome shotgun (WGS) entry which is preliminary data.</text>
</comment>
<proteinExistence type="predicted"/>
<keyword evidence="1" id="KW-0812">Transmembrane</keyword>